<dbReference type="OrthoDB" id="9811589at2"/>
<gene>
    <name evidence="2" type="ORF">EJQ19_04690</name>
</gene>
<dbReference type="Gene3D" id="3.40.50.150">
    <property type="entry name" value="Vaccinia Virus protein VP39"/>
    <property type="match status" value="1"/>
</dbReference>
<evidence type="ECO:0000313" key="2">
    <source>
        <dbReference type="EMBL" id="RTE11054.1"/>
    </source>
</evidence>
<feature type="domain" description="Methyltransferase" evidence="1">
    <location>
        <begin position="13"/>
        <end position="106"/>
    </location>
</feature>
<keyword evidence="2" id="KW-0808">Transferase</keyword>
<keyword evidence="3" id="KW-1185">Reference proteome</keyword>
<dbReference type="GO" id="GO:0008168">
    <property type="term" value="F:methyltransferase activity"/>
    <property type="evidence" value="ECO:0007669"/>
    <property type="project" value="UniProtKB-KW"/>
</dbReference>
<dbReference type="InterPro" id="IPR029063">
    <property type="entry name" value="SAM-dependent_MTases_sf"/>
</dbReference>
<dbReference type="AlphaFoldDB" id="A0A430JJ34"/>
<dbReference type="EMBL" id="RXHU01000014">
    <property type="protein sequence ID" value="RTE11054.1"/>
    <property type="molecule type" value="Genomic_DNA"/>
</dbReference>
<reference evidence="2 3" key="1">
    <citation type="submission" date="2018-12" db="EMBL/GenBank/DDBJ databases">
        <title>Bacillus ochoae sp. nov., Paenibacillus whitsoniae sp. nov., Paenibacillus spiritus sp. nov. Isolated from the Mars Exploration Rover during spacecraft assembly.</title>
        <authorList>
            <person name="Seuylemezian A."/>
            <person name="Vaishampayan P."/>
        </authorList>
    </citation>
    <scope>NUCLEOTIDE SEQUENCE [LARGE SCALE GENOMIC DNA]</scope>
    <source>
        <strain evidence="2 3">MER 54</strain>
    </source>
</reference>
<name>A0A430JJ34_9BACL</name>
<sequence length="213" mass="24664">MSNWLHLKKGDKVLDLCCGMGRHSMALEELGYQVTGVDLSETLLNEARKMDTSSRIQWVRGDMRRIPDIGTYDAVVNLFTSFGYFEDDEENLLVIKEISHHLKPKGKFIIDFLNADYVTNNLVSYSERIDGHVTIREERQIHDFFVTKKITILEPNQQSRTYREQVKLYGLSDFERMISLANLTIDNVYGHYSGHIYTKNESPRMIISGHKLA</sequence>
<dbReference type="GO" id="GO:0032259">
    <property type="term" value="P:methylation"/>
    <property type="evidence" value="ECO:0007669"/>
    <property type="project" value="UniProtKB-KW"/>
</dbReference>
<dbReference type="CDD" id="cd02440">
    <property type="entry name" value="AdoMet_MTases"/>
    <property type="match status" value="1"/>
</dbReference>
<proteinExistence type="predicted"/>
<organism evidence="2 3">
    <name type="scientific">Paenibacillus whitsoniae</name>
    <dbReference type="NCBI Taxonomy" id="2496558"/>
    <lineage>
        <taxon>Bacteria</taxon>
        <taxon>Bacillati</taxon>
        <taxon>Bacillota</taxon>
        <taxon>Bacilli</taxon>
        <taxon>Bacillales</taxon>
        <taxon>Paenibacillaceae</taxon>
        <taxon>Paenibacillus</taxon>
    </lineage>
</organism>
<keyword evidence="2" id="KW-0489">Methyltransferase</keyword>
<dbReference type="PANTHER" id="PTHR43591">
    <property type="entry name" value="METHYLTRANSFERASE"/>
    <property type="match status" value="1"/>
</dbReference>
<protein>
    <submittedName>
        <fullName evidence="2">Methyltransferase domain-containing protein</fullName>
    </submittedName>
</protein>
<evidence type="ECO:0000313" key="3">
    <source>
        <dbReference type="Proteomes" id="UP000276128"/>
    </source>
</evidence>
<dbReference type="InterPro" id="IPR041698">
    <property type="entry name" value="Methyltransf_25"/>
</dbReference>
<dbReference type="SUPFAM" id="SSF53335">
    <property type="entry name" value="S-adenosyl-L-methionine-dependent methyltransferases"/>
    <property type="match status" value="1"/>
</dbReference>
<dbReference type="PANTHER" id="PTHR43591:SF110">
    <property type="entry name" value="RHODANESE DOMAIN-CONTAINING PROTEIN"/>
    <property type="match status" value="1"/>
</dbReference>
<evidence type="ECO:0000259" key="1">
    <source>
        <dbReference type="Pfam" id="PF13649"/>
    </source>
</evidence>
<comment type="caution">
    <text evidence="2">The sequence shown here is derived from an EMBL/GenBank/DDBJ whole genome shotgun (WGS) entry which is preliminary data.</text>
</comment>
<dbReference type="Pfam" id="PF13649">
    <property type="entry name" value="Methyltransf_25"/>
    <property type="match status" value="1"/>
</dbReference>
<dbReference type="Proteomes" id="UP000276128">
    <property type="component" value="Unassembled WGS sequence"/>
</dbReference>
<accession>A0A430JJ34</accession>
<dbReference type="Gene3D" id="2.20.25.110">
    <property type="entry name" value="S-adenosyl-L-methionine-dependent methyltransferases"/>
    <property type="match status" value="1"/>
</dbReference>